<dbReference type="AlphaFoldDB" id="A0AAW5N6E1"/>
<evidence type="ECO:0000256" key="2">
    <source>
        <dbReference type="ARBA" id="ARBA00023125"/>
    </source>
</evidence>
<evidence type="ECO:0000313" key="6">
    <source>
        <dbReference type="Proteomes" id="UP001204579"/>
    </source>
</evidence>
<accession>A0AAW5N6E1</accession>
<evidence type="ECO:0000259" key="4">
    <source>
        <dbReference type="PROSITE" id="PS51118"/>
    </source>
</evidence>
<dbReference type="Proteomes" id="UP001204579">
    <property type="component" value="Unassembled WGS sequence"/>
</dbReference>
<dbReference type="EMBL" id="JANRHJ010000006">
    <property type="protein sequence ID" value="MCR8873712.1"/>
    <property type="molecule type" value="Genomic_DNA"/>
</dbReference>
<proteinExistence type="predicted"/>
<dbReference type="PROSITE" id="PS51118">
    <property type="entry name" value="HTH_HXLR"/>
    <property type="match status" value="1"/>
</dbReference>
<dbReference type="GO" id="GO:0003677">
    <property type="term" value="F:DNA binding"/>
    <property type="evidence" value="ECO:0007669"/>
    <property type="project" value="UniProtKB-KW"/>
</dbReference>
<keyword evidence="3" id="KW-0804">Transcription</keyword>
<name>A0AAW5N6E1_9BACT</name>
<sequence length="124" mass="14500">MQKKEEKNSIIEFCPIRNVIARFGNKWAFLVLLIIHEHEVIRFNELCREIPDVSSRVLSGTLRTLEADGLISRKAYPVIPPKVEYRLTDIGLSLIPHIIQLTEWAQKNMKRIMSNREKFDLKTV</sequence>
<evidence type="ECO:0000256" key="3">
    <source>
        <dbReference type="ARBA" id="ARBA00023163"/>
    </source>
</evidence>
<protein>
    <submittedName>
        <fullName evidence="5">Helix-turn-helix transcriptional regulator</fullName>
    </submittedName>
</protein>
<dbReference type="SUPFAM" id="SSF46785">
    <property type="entry name" value="Winged helix' DNA-binding domain"/>
    <property type="match status" value="1"/>
</dbReference>
<organism evidence="5 6">
    <name type="scientific">Phocaeicola barnesiae</name>
    <dbReference type="NCBI Taxonomy" id="376804"/>
    <lineage>
        <taxon>Bacteria</taxon>
        <taxon>Pseudomonadati</taxon>
        <taxon>Bacteroidota</taxon>
        <taxon>Bacteroidia</taxon>
        <taxon>Bacteroidales</taxon>
        <taxon>Bacteroidaceae</taxon>
        <taxon>Phocaeicola</taxon>
    </lineage>
</organism>
<dbReference type="Gene3D" id="1.10.10.10">
    <property type="entry name" value="Winged helix-like DNA-binding domain superfamily/Winged helix DNA-binding domain"/>
    <property type="match status" value="1"/>
</dbReference>
<keyword evidence="1" id="KW-0805">Transcription regulation</keyword>
<dbReference type="InterPro" id="IPR002577">
    <property type="entry name" value="HTH_HxlR"/>
</dbReference>
<comment type="caution">
    <text evidence="5">The sequence shown here is derived from an EMBL/GenBank/DDBJ whole genome shotgun (WGS) entry which is preliminary data.</text>
</comment>
<dbReference type="PANTHER" id="PTHR33204">
    <property type="entry name" value="TRANSCRIPTIONAL REGULATOR, MARR FAMILY"/>
    <property type="match status" value="1"/>
</dbReference>
<keyword evidence="6" id="KW-1185">Reference proteome</keyword>
<dbReference type="Pfam" id="PF01638">
    <property type="entry name" value="HxlR"/>
    <property type="match status" value="1"/>
</dbReference>
<gene>
    <name evidence="5" type="ORF">NW209_06755</name>
</gene>
<reference evidence="5 6" key="1">
    <citation type="submission" date="2022-08" db="EMBL/GenBank/DDBJ databases">
        <authorList>
            <person name="Zeman M."/>
            <person name="Kubasova T."/>
        </authorList>
    </citation>
    <scope>NUCLEOTIDE SEQUENCE [LARGE SCALE GENOMIC DNA]</scope>
    <source>
        <strain evidence="5 6">ET62</strain>
    </source>
</reference>
<dbReference type="PANTHER" id="PTHR33204:SF39">
    <property type="entry name" value="TRANSCRIPTIONAL REGULATORY PROTEIN"/>
    <property type="match status" value="1"/>
</dbReference>
<feature type="domain" description="HTH hxlR-type" evidence="4">
    <location>
        <begin position="14"/>
        <end position="113"/>
    </location>
</feature>
<evidence type="ECO:0000256" key="1">
    <source>
        <dbReference type="ARBA" id="ARBA00023015"/>
    </source>
</evidence>
<keyword evidence="2" id="KW-0238">DNA-binding</keyword>
<dbReference type="RefSeq" id="WP_235300656.1">
    <property type="nucleotide sequence ID" value="NZ_CALULB010000006.1"/>
</dbReference>
<dbReference type="InterPro" id="IPR036388">
    <property type="entry name" value="WH-like_DNA-bd_sf"/>
</dbReference>
<evidence type="ECO:0000313" key="5">
    <source>
        <dbReference type="EMBL" id="MCR8873712.1"/>
    </source>
</evidence>
<dbReference type="InterPro" id="IPR036390">
    <property type="entry name" value="WH_DNA-bd_sf"/>
</dbReference>